<organism evidence="2 3">
    <name type="scientific">Vespula maculifrons</name>
    <name type="common">Eastern yellow jacket</name>
    <name type="synonym">Wasp</name>
    <dbReference type="NCBI Taxonomy" id="7453"/>
    <lineage>
        <taxon>Eukaryota</taxon>
        <taxon>Metazoa</taxon>
        <taxon>Ecdysozoa</taxon>
        <taxon>Arthropoda</taxon>
        <taxon>Hexapoda</taxon>
        <taxon>Insecta</taxon>
        <taxon>Pterygota</taxon>
        <taxon>Neoptera</taxon>
        <taxon>Endopterygota</taxon>
        <taxon>Hymenoptera</taxon>
        <taxon>Apocrita</taxon>
        <taxon>Aculeata</taxon>
        <taxon>Vespoidea</taxon>
        <taxon>Vespidae</taxon>
        <taxon>Vespinae</taxon>
        <taxon>Vespula</taxon>
    </lineage>
</organism>
<evidence type="ECO:0000313" key="2">
    <source>
        <dbReference type="EMBL" id="KAL2743349.1"/>
    </source>
</evidence>
<dbReference type="Proteomes" id="UP001607303">
    <property type="component" value="Unassembled WGS sequence"/>
</dbReference>
<evidence type="ECO:0000256" key="1">
    <source>
        <dbReference type="SAM" id="MobiDB-lite"/>
    </source>
</evidence>
<sequence>MEMSFTVACYQKFHFRKHRVEFAVVDGVKNKYCLMLRTGPLETKCATFRLVNIHAATRNLTDCVDTVIVRPVTESAIRTNPQSPLEKGFRLIWAAKPPNNKAGNRIKTECGCREMATSEGTSVTSVARWGLWFGAVLLATTSLVYSQVTWTPIYVGGHKTISSTLLPNKSKFNAEESNDPDTFEETNLKNNSVNEKISQGKDVIDLSTSRHRSKWTATPGIVKFNAKTLDRNVDDELVDALVYGRKRRFESEVEKPEYLEEGWKKGGGRNRRVKGKGEWEEG</sequence>
<proteinExistence type="predicted"/>
<comment type="caution">
    <text evidence="2">The sequence shown here is derived from an EMBL/GenBank/DDBJ whole genome shotgun (WGS) entry which is preliminary data.</text>
</comment>
<protein>
    <submittedName>
        <fullName evidence="2">Cubilin-like</fullName>
    </submittedName>
</protein>
<accession>A0ABD2CE47</accession>
<keyword evidence="3" id="KW-1185">Reference proteome</keyword>
<dbReference type="AlphaFoldDB" id="A0ABD2CE47"/>
<gene>
    <name evidence="2" type="ORF">V1477_008838</name>
</gene>
<feature type="region of interest" description="Disordered" evidence="1">
    <location>
        <begin position="262"/>
        <end position="282"/>
    </location>
</feature>
<dbReference type="EMBL" id="JAYRBN010000056">
    <property type="protein sequence ID" value="KAL2743349.1"/>
    <property type="molecule type" value="Genomic_DNA"/>
</dbReference>
<reference evidence="2 3" key="1">
    <citation type="journal article" date="2024" name="Ann. Entomol. Soc. Am.">
        <title>Genomic analyses of the southern and eastern yellowjacket wasps (Hymenoptera: Vespidae) reveal evolutionary signatures of social life.</title>
        <authorList>
            <person name="Catto M.A."/>
            <person name="Caine P.B."/>
            <person name="Orr S.E."/>
            <person name="Hunt B.G."/>
            <person name="Goodisman M.A.D."/>
        </authorList>
    </citation>
    <scope>NUCLEOTIDE SEQUENCE [LARGE SCALE GENOMIC DNA]</scope>
    <source>
        <strain evidence="2">232</strain>
        <tissue evidence="2">Head and thorax</tissue>
    </source>
</reference>
<name>A0ABD2CE47_VESMC</name>
<evidence type="ECO:0000313" key="3">
    <source>
        <dbReference type="Proteomes" id="UP001607303"/>
    </source>
</evidence>